<evidence type="ECO:0000313" key="3">
    <source>
        <dbReference type="Proteomes" id="UP000431533"/>
    </source>
</evidence>
<feature type="transmembrane region" description="Helical" evidence="1">
    <location>
        <begin position="130"/>
        <end position="151"/>
    </location>
</feature>
<keyword evidence="1" id="KW-0472">Membrane</keyword>
<organism evidence="2 3">
    <name type="scientific">Lachnellula hyalina</name>
    <dbReference type="NCBI Taxonomy" id="1316788"/>
    <lineage>
        <taxon>Eukaryota</taxon>
        <taxon>Fungi</taxon>
        <taxon>Dikarya</taxon>
        <taxon>Ascomycota</taxon>
        <taxon>Pezizomycotina</taxon>
        <taxon>Leotiomycetes</taxon>
        <taxon>Helotiales</taxon>
        <taxon>Lachnaceae</taxon>
        <taxon>Lachnellula</taxon>
    </lineage>
</organism>
<evidence type="ECO:0000313" key="2">
    <source>
        <dbReference type="EMBL" id="TVY24229.1"/>
    </source>
</evidence>
<feature type="transmembrane region" description="Helical" evidence="1">
    <location>
        <begin position="97"/>
        <end position="118"/>
    </location>
</feature>
<gene>
    <name evidence="2" type="ORF">LHYA1_G007162</name>
</gene>
<protein>
    <submittedName>
        <fullName evidence="2">Uncharacterized protein</fullName>
    </submittedName>
</protein>
<dbReference type="Proteomes" id="UP000431533">
    <property type="component" value="Unassembled WGS sequence"/>
</dbReference>
<dbReference type="EMBL" id="QGMH01000140">
    <property type="protein sequence ID" value="TVY24229.1"/>
    <property type="molecule type" value="Genomic_DNA"/>
</dbReference>
<keyword evidence="1" id="KW-0812">Transmembrane</keyword>
<dbReference type="GeneID" id="41987360"/>
<reference evidence="2 3" key="1">
    <citation type="submission" date="2018-05" db="EMBL/GenBank/DDBJ databases">
        <title>Genome sequencing and assembly of the regulated plant pathogen Lachnellula willkommii and related sister species for the development of diagnostic species identification markers.</title>
        <authorList>
            <person name="Giroux E."/>
            <person name="Bilodeau G."/>
        </authorList>
    </citation>
    <scope>NUCLEOTIDE SEQUENCE [LARGE SCALE GENOMIC DNA]</scope>
    <source>
        <strain evidence="2 3">CBS 185.66</strain>
    </source>
</reference>
<evidence type="ECO:0000256" key="1">
    <source>
        <dbReference type="SAM" id="Phobius"/>
    </source>
</evidence>
<comment type="caution">
    <text evidence="2">The sequence shown here is derived from an EMBL/GenBank/DDBJ whole genome shotgun (WGS) entry which is preliminary data.</text>
</comment>
<accession>A0A8H8QZN2</accession>
<dbReference type="OrthoDB" id="4140442at2759"/>
<dbReference type="RefSeq" id="XP_031003017.1">
    <property type="nucleotide sequence ID" value="XM_031152093.1"/>
</dbReference>
<dbReference type="AlphaFoldDB" id="A0A8H8QZN2"/>
<keyword evidence="1" id="KW-1133">Transmembrane helix</keyword>
<name>A0A8H8QZN2_9HELO</name>
<sequence length="311" mass="34406">MSAFSRGCFLRRQCAIGARAFQAAPRTSCQPRFFSYAPILRAAKVPKRAVPNGKPSYAPANATATTPPQTRVYQSYANTLAQKLHPTLLYQAPSSTMFMVTSYGVASILMACGGYAIFAYNEPREDLSIWVQYAFAVVGLTTGGMASYFILGPSMMIKSISAIPRNVARTLVTPAAGGFIPELQLEVEVKRMLPFLPAKKIYVQPQELVLPIPLGPTAAQRLTPAEIRQMAAEKKVQREQDLEYQKNHLMTLPFRQLNKAFVSLFQNTRRALVKEGFLKVQVKHSTYKLDITGGWALDNGKALDRLVGLKK</sequence>
<proteinExistence type="predicted"/>
<keyword evidence="3" id="KW-1185">Reference proteome</keyword>